<name>A0A1V0BAE3_9GAMM</name>
<proteinExistence type="predicted"/>
<gene>
    <name evidence="2" type="ORF">BVH74_15480</name>
</gene>
<evidence type="ECO:0000256" key="1">
    <source>
        <dbReference type="SAM" id="Phobius"/>
    </source>
</evidence>
<dbReference type="STRING" id="1931241.BVH74_15480"/>
<sequence length="60" mass="6989">MPMIGWLFLLMAFGLVLGSLLMLRDSANKMPIDKERLKRIKERQAELEAEEAKEAERKKD</sequence>
<evidence type="ECO:0000313" key="2">
    <source>
        <dbReference type="EMBL" id="AQZ96851.1"/>
    </source>
</evidence>
<keyword evidence="1" id="KW-0812">Transmembrane</keyword>
<dbReference type="EMBL" id="CP020100">
    <property type="protein sequence ID" value="AQZ96851.1"/>
    <property type="molecule type" value="Genomic_DNA"/>
</dbReference>
<feature type="transmembrane region" description="Helical" evidence="1">
    <location>
        <begin position="6"/>
        <end position="23"/>
    </location>
</feature>
<keyword evidence="1" id="KW-0472">Membrane</keyword>
<organism evidence="2 3">
    <name type="scientific">Halopseudomonas phragmitis</name>
    <dbReference type="NCBI Taxonomy" id="1931241"/>
    <lineage>
        <taxon>Bacteria</taxon>
        <taxon>Pseudomonadati</taxon>
        <taxon>Pseudomonadota</taxon>
        <taxon>Gammaproteobacteria</taxon>
        <taxon>Pseudomonadales</taxon>
        <taxon>Pseudomonadaceae</taxon>
        <taxon>Halopseudomonas</taxon>
    </lineage>
</organism>
<dbReference type="InterPro" id="IPR021550">
    <property type="entry name" value="DUF2897"/>
</dbReference>
<reference evidence="2 3" key="1">
    <citation type="submission" date="2017-03" db="EMBL/GenBank/DDBJ databases">
        <title>Complete genome sequence of the novel DNRA strain Pseudomonas sp. S-6-2 isolated from Chinese polluted river sediment. Journal of Biotechnology.</title>
        <authorList>
            <person name="Li J."/>
            <person name="Xiang F."/>
            <person name="Wang L."/>
            <person name="Xi L."/>
            <person name="Liu J."/>
        </authorList>
    </citation>
    <scope>NUCLEOTIDE SEQUENCE [LARGE SCALE GENOMIC DNA]</scope>
    <source>
        <strain evidence="2 3">S-6-2</strain>
    </source>
</reference>
<keyword evidence="1" id="KW-1133">Transmembrane helix</keyword>
<accession>A0A1V0BAE3</accession>
<dbReference type="AlphaFoldDB" id="A0A1V0BAE3"/>
<dbReference type="Proteomes" id="UP000243488">
    <property type="component" value="Chromosome"/>
</dbReference>
<dbReference type="KEGG" id="ppha:BVH74_15480"/>
<protein>
    <submittedName>
        <fullName evidence="2">DUF2897 domain-containing protein</fullName>
    </submittedName>
</protein>
<keyword evidence="3" id="KW-1185">Reference proteome</keyword>
<dbReference type="Pfam" id="PF11446">
    <property type="entry name" value="DUF2897"/>
    <property type="match status" value="1"/>
</dbReference>
<evidence type="ECO:0000313" key="3">
    <source>
        <dbReference type="Proteomes" id="UP000243488"/>
    </source>
</evidence>